<dbReference type="EMBL" id="GISG01214081">
    <property type="protein sequence ID" value="MBA4661892.1"/>
    <property type="molecule type" value="Transcribed_RNA"/>
</dbReference>
<dbReference type="InterPro" id="IPR017441">
    <property type="entry name" value="Protein_kinase_ATP_BS"/>
</dbReference>
<keyword evidence="4 5" id="KW-0067">ATP-binding</keyword>
<dbReference type="Pfam" id="PF00582">
    <property type="entry name" value="Usp"/>
    <property type="match status" value="1"/>
</dbReference>
<dbReference type="Pfam" id="PF00069">
    <property type="entry name" value="Pkinase"/>
    <property type="match status" value="1"/>
</dbReference>
<organism evidence="8">
    <name type="scientific">Opuntia streptacantha</name>
    <name type="common">Prickly pear cactus</name>
    <name type="synonym">Opuntia cardona</name>
    <dbReference type="NCBI Taxonomy" id="393608"/>
    <lineage>
        <taxon>Eukaryota</taxon>
        <taxon>Viridiplantae</taxon>
        <taxon>Streptophyta</taxon>
        <taxon>Embryophyta</taxon>
        <taxon>Tracheophyta</taxon>
        <taxon>Spermatophyta</taxon>
        <taxon>Magnoliopsida</taxon>
        <taxon>eudicotyledons</taxon>
        <taxon>Gunneridae</taxon>
        <taxon>Pentapetalae</taxon>
        <taxon>Caryophyllales</taxon>
        <taxon>Cactineae</taxon>
        <taxon>Cactaceae</taxon>
        <taxon>Opuntioideae</taxon>
        <taxon>Opuntia</taxon>
    </lineage>
</organism>
<dbReference type="PANTHER" id="PTHR47987:SF11">
    <property type="entry name" value="RECEPTOR-LIKE CYTOSOLIC SERINE_THREONINE-PROTEIN KINASE RBK1 ISOFORM X1"/>
    <property type="match status" value="1"/>
</dbReference>
<accession>A0A7C9A850</accession>
<dbReference type="Gene3D" id="3.30.200.20">
    <property type="entry name" value="Phosphorylase Kinase, domain 1"/>
    <property type="match status" value="1"/>
</dbReference>
<feature type="binding site" evidence="5">
    <location>
        <position position="359"/>
    </location>
    <ligand>
        <name>ATP</name>
        <dbReference type="ChEBI" id="CHEBI:30616"/>
    </ligand>
</feature>
<feature type="compositionally biased region" description="Acidic residues" evidence="6">
    <location>
        <begin position="172"/>
        <end position="181"/>
    </location>
</feature>
<feature type="compositionally biased region" description="Low complexity" evidence="6">
    <location>
        <begin position="272"/>
        <end position="288"/>
    </location>
</feature>
<protein>
    <submittedName>
        <fullName evidence="8">Receptor protein serine/threonine kinase</fullName>
        <ecNumber evidence="8">2.7.11.30</ecNumber>
    </submittedName>
</protein>
<keyword evidence="3 8" id="KW-0418">Kinase</keyword>
<proteinExistence type="predicted"/>
<dbReference type="FunFam" id="1.10.510.10:FF:000284">
    <property type="entry name" value="Putative receptor-like serine/threonine-protein kinase"/>
    <property type="match status" value="1"/>
</dbReference>
<dbReference type="AlphaFoldDB" id="A0A7C9A850"/>
<dbReference type="Gene3D" id="1.10.510.10">
    <property type="entry name" value="Transferase(Phosphotransferase) domain 1"/>
    <property type="match status" value="1"/>
</dbReference>
<dbReference type="InterPro" id="IPR046958">
    <property type="entry name" value="RBK1/2/STUNTED"/>
</dbReference>
<dbReference type="EC" id="2.7.11.30" evidence="8"/>
<dbReference type="Gene3D" id="3.40.50.620">
    <property type="entry name" value="HUPs"/>
    <property type="match status" value="1"/>
</dbReference>
<dbReference type="FunFam" id="3.30.200.20:FF:000268">
    <property type="entry name" value="probable receptor-like serine/threonine-protein kinase At5g57670"/>
    <property type="match status" value="1"/>
</dbReference>
<dbReference type="InterPro" id="IPR014729">
    <property type="entry name" value="Rossmann-like_a/b/a_fold"/>
</dbReference>
<dbReference type="GO" id="GO:0005524">
    <property type="term" value="F:ATP binding"/>
    <property type="evidence" value="ECO:0007669"/>
    <property type="project" value="UniProtKB-UniRule"/>
</dbReference>
<sequence length="673" mass="74540">MTMEKEDVGVEQTRKLLVAIRFDNESKELLRWALINVAQPQDHLVALHVCRTTEDSEKHKLLSDDYLEICRKLCDIKKVKLSGKILTGKSIRKSLVKEANDSAAVALIVGVSKLGSIGSWLSTAKYCAKHLPPTTEVFSINNGKIVFKRTSLDHPPGLGEDQPSLMNQSEFGDSEVPENDSESPKMITQGSEAGSMDSSGELADNKCAVNRGAKEGPLRSVSLCKESSTEQRPGWPLLRRASLPTQRALESRKMSVVQWAMSLPDRSPPDTPQSSTADSSSSKSESPLSTKSIQSVWSELMSDEPGFPFELNSSDFTWFSYEVLSHATSHFSSEKLIGKGGSSRVYKGIFLDGKQVAVKVLKSSKQTWKDFSLEVNIMSSLRHKNITPLLGVCINNSELISVYDFMSNGSLEENLHGDNREKSLLSWESRFRIAIGIAAAVNFLHGESSRPVIHRDIKSSNILLSDDFEPQLSDFGLAIWGPNPSSFQTCTDIVGTFGYLAPEYVMYGKVSNKLDVYSFGVVLLELLSGRKPIDSSKGQESLVIWAKPILEKGKFKELVDPNLADNYDESQMQRMVLAATVCLARAPQLRPNMAQVLRLLKGEETVETWAKCIENPQDDGEKLDVNDDEDYQDSGAKKSHLSLALLDIEDDLQCHSSIEPKQGRRLADFLKAR</sequence>
<feature type="region of interest" description="Disordered" evidence="6">
    <location>
        <begin position="220"/>
        <end position="239"/>
    </location>
</feature>
<dbReference type="InterPro" id="IPR011009">
    <property type="entry name" value="Kinase-like_dom_sf"/>
</dbReference>
<dbReference type="InterPro" id="IPR008271">
    <property type="entry name" value="Ser/Thr_kinase_AS"/>
</dbReference>
<evidence type="ECO:0000256" key="2">
    <source>
        <dbReference type="ARBA" id="ARBA00022741"/>
    </source>
</evidence>
<reference evidence="8" key="2">
    <citation type="submission" date="2020-07" db="EMBL/GenBank/DDBJ databases">
        <authorList>
            <person name="Vera ALvarez R."/>
            <person name="Arias-Moreno D.M."/>
            <person name="Jimenez-Jacinto V."/>
            <person name="Jimenez-Bremont J.F."/>
            <person name="Swaminathan K."/>
            <person name="Moose S.P."/>
            <person name="Guerrero-Gonzalez M.L."/>
            <person name="Marino-Ramirez L."/>
            <person name="Landsman D."/>
            <person name="Rodriguez-Kessler M."/>
            <person name="Delgado-Sanchez P."/>
        </authorList>
    </citation>
    <scope>NUCLEOTIDE SEQUENCE</scope>
    <source>
        <tissue evidence="8">Cladode</tissue>
    </source>
</reference>
<feature type="region of interest" description="Disordered" evidence="6">
    <location>
        <begin position="262"/>
        <end position="288"/>
    </location>
</feature>
<name>A0A7C9A850_OPUST</name>
<evidence type="ECO:0000256" key="5">
    <source>
        <dbReference type="PROSITE-ProRule" id="PRU10141"/>
    </source>
</evidence>
<feature type="domain" description="Protein kinase" evidence="7">
    <location>
        <begin position="331"/>
        <end position="606"/>
    </location>
</feature>
<feature type="compositionally biased region" description="Polar residues" evidence="6">
    <location>
        <begin position="186"/>
        <end position="198"/>
    </location>
</feature>
<evidence type="ECO:0000313" key="8">
    <source>
        <dbReference type="EMBL" id="MBA4661892.1"/>
    </source>
</evidence>
<dbReference type="PROSITE" id="PS50011">
    <property type="entry name" value="PROTEIN_KINASE_DOM"/>
    <property type="match status" value="1"/>
</dbReference>
<keyword evidence="2 5" id="KW-0547">Nucleotide-binding</keyword>
<dbReference type="PANTHER" id="PTHR47987">
    <property type="entry name" value="OS08G0249100 PROTEIN"/>
    <property type="match status" value="1"/>
</dbReference>
<dbReference type="PROSITE" id="PS00107">
    <property type="entry name" value="PROTEIN_KINASE_ATP"/>
    <property type="match status" value="1"/>
</dbReference>
<reference evidence="8" key="1">
    <citation type="journal article" date="2013" name="J. Plant Res.">
        <title>Effect of fungi and light on seed germination of three Opuntia species from semiarid lands of central Mexico.</title>
        <authorList>
            <person name="Delgado-Sanchez P."/>
            <person name="Jimenez-Bremont J.F."/>
            <person name="Guerrero-Gonzalez Mde L."/>
            <person name="Flores J."/>
        </authorList>
    </citation>
    <scope>NUCLEOTIDE SEQUENCE</scope>
    <source>
        <tissue evidence="8">Cladode</tissue>
    </source>
</reference>
<dbReference type="SUPFAM" id="SSF52402">
    <property type="entry name" value="Adenine nucleotide alpha hydrolases-like"/>
    <property type="match status" value="1"/>
</dbReference>
<dbReference type="CDD" id="cd14066">
    <property type="entry name" value="STKc_IRAK"/>
    <property type="match status" value="1"/>
</dbReference>
<dbReference type="InterPro" id="IPR006016">
    <property type="entry name" value="UspA"/>
</dbReference>
<feature type="region of interest" description="Disordered" evidence="6">
    <location>
        <begin position="151"/>
        <end position="202"/>
    </location>
</feature>
<dbReference type="SMART" id="SM00220">
    <property type="entry name" value="S_TKc"/>
    <property type="match status" value="1"/>
</dbReference>
<dbReference type="InterPro" id="IPR000719">
    <property type="entry name" value="Prot_kinase_dom"/>
</dbReference>
<evidence type="ECO:0000259" key="7">
    <source>
        <dbReference type="PROSITE" id="PS50011"/>
    </source>
</evidence>
<keyword evidence="1 8" id="KW-0808">Transferase</keyword>
<dbReference type="SUPFAM" id="SSF56112">
    <property type="entry name" value="Protein kinase-like (PK-like)"/>
    <property type="match status" value="1"/>
</dbReference>
<evidence type="ECO:0000256" key="4">
    <source>
        <dbReference type="ARBA" id="ARBA00022840"/>
    </source>
</evidence>
<evidence type="ECO:0000256" key="6">
    <source>
        <dbReference type="SAM" id="MobiDB-lite"/>
    </source>
</evidence>
<dbReference type="GO" id="GO:0004675">
    <property type="term" value="F:transmembrane receptor protein serine/threonine kinase activity"/>
    <property type="evidence" value="ECO:0007669"/>
    <property type="project" value="UniProtKB-EC"/>
</dbReference>
<evidence type="ECO:0000256" key="3">
    <source>
        <dbReference type="ARBA" id="ARBA00022777"/>
    </source>
</evidence>
<dbReference type="PROSITE" id="PS00108">
    <property type="entry name" value="PROTEIN_KINASE_ST"/>
    <property type="match status" value="1"/>
</dbReference>
<evidence type="ECO:0000256" key="1">
    <source>
        <dbReference type="ARBA" id="ARBA00022679"/>
    </source>
</evidence>
<keyword evidence="8" id="KW-0675">Receptor</keyword>